<dbReference type="UniPathway" id="UPA00219"/>
<dbReference type="SUPFAM" id="SSF51984">
    <property type="entry name" value="MurCD N-terminal domain"/>
    <property type="match status" value="1"/>
</dbReference>
<dbReference type="InterPro" id="IPR005758">
    <property type="entry name" value="UDP-N-AcMur_Ala_ligase_MurC"/>
</dbReference>
<dbReference type="EC" id="6.3.2.8" evidence="3 14"/>
<dbReference type="InterPro" id="IPR036565">
    <property type="entry name" value="Mur-like_cat_sf"/>
</dbReference>
<dbReference type="SUPFAM" id="SSF53244">
    <property type="entry name" value="MurD-like peptide ligases, peptide-binding domain"/>
    <property type="match status" value="1"/>
</dbReference>
<dbReference type="InterPro" id="IPR004101">
    <property type="entry name" value="Mur_ligase_C"/>
</dbReference>
<dbReference type="AlphaFoldDB" id="A0A7J0BU04"/>
<evidence type="ECO:0000256" key="4">
    <source>
        <dbReference type="ARBA" id="ARBA00022490"/>
    </source>
</evidence>
<dbReference type="GO" id="GO:0071555">
    <property type="term" value="P:cell wall organization"/>
    <property type="evidence" value="ECO:0007669"/>
    <property type="project" value="UniProtKB-KW"/>
</dbReference>
<comment type="catalytic activity">
    <reaction evidence="13 14">
        <text>UDP-N-acetyl-alpha-D-muramate + L-alanine + ATP = UDP-N-acetyl-alpha-D-muramoyl-L-alanine + ADP + phosphate + H(+)</text>
        <dbReference type="Rhea" id="RHEA:23372"/>
        <dbReference type="ChEBI" id="CHEBI:15378"/>
        <dbReference type="ChEBI" id="CHEBI:30616"/>
        <dbReference type="ChEBI" id="CHEBI:43474"/>
        <dbReference type="ChEBI" id="CHEBI:57972"/>
        <dbReference type="ChEBI" id="CHEBI:70757"/>
        <dbReference type="ChEBI" id="CHEBI:83898"/>
        <dbReference type="ChEBI" id="CHEBI:456216"/>
        <dbReference type="EC" id="6.3.2.8"/>
    </reaction>
</comment>
<dbReference type="PANTHER" id="PTHR43445">
    <property type="entry name" value="UDP-N-ACETYLMURAMATE--L-ALANINE LIGASE-RELATED"/>
    <property type="match status" value="1"/>
</dbReference>
<evidence type="ECO:0000256" key="5">
    <source>
        <dbReference type="ARBA" id="ARBA00022598"/>
    </source>
</evidence>
<dbReference type="Gene3D" id="3.40.1190.10">
    <property type="entry name" value="Mur-like, catalytic domain"/>
    <property type="match status" value="1"/>
</dbReference>
<evidence type="ECO:0000259" key="17">
    <source>
        <dbReference type="Pfam" id="PF08245"/>
    </source>
</evidence>
<comment type="pathway">
    <text evidence="2 14">Cell wall biogenesis; peptidoglycan biosynthesis.</text>
</comment>
<dbReference type="GO" id="GO:0009252">
    <property type="term" value="P:peptidoglycan biosynthetic process"/>
    <property type="evidence" value="ECO:0007669"/>
    <property type="project" value="UniProtKB-UniRule"/>
</dbReference>
<keyword evidence="9 14" id="KW-0133">Cell shape</keyword>
<keyword evidence="5 14" id="KW-0436">Ligase</keyword>
<name>A0A7J0BU04_9BACT</name>
<dbReference type="InterPro" id="IPR036615">
    <property type="entry name" value="Mur_ligase_C_dom_sf"/>
</dbReference>
<evidence type="ECO:0000256" key="14">
    <source>
        <dbReference type="HAMAP-Rule" id="MF_00046"/>
    </source>
</evidence>
<dbReference type="Proteomes" id="UP000503820">
    <property type="component" value="Unassembled WGS sequence"/>
</dbReference>
<dbReference type="Pfam" id="PF08245">
    <property type="entry name" value="Mur_ligase_M"/>
    <property type="match status" value="1"/>
</dbReference>
<feature type="domain" description="Mur ligase N-terminal catalytic" evidence="15">
    <location>
        <begin position="7"/>
        <end position="103"/>
    </location>
</feature>
<dbReference type="Gene3D" id="3.90.190.20">
    <property type="entry name" value="Mur ligase, C-terminal domain"/>
    <property type="match status" value="1"/>
</dbReference>
<evidence type="ECO:0000256" key="13">
    <source>
        <dbReference type="ARBA" id="ARBA00047833"/>
    </source>
</evidence>
<evidence type="ECO:0000256" key="10">
    <source>
        <dbReference type="ARBA" id="ARBA00022984"/>
    </source>
</evidence>
<evidence type="ECO:0000256" key="3">
    <source>
        <dbReference type="ARBA" id="ARBA00012211"/>
    </source>
</evidence>
<dbReference type="GO" id="GO:0008763">
    <property type="term" value="F:UDP-N-acetylmuramate-L-alanine ligase activity"/>
    <property type="evidence" value="ECO:0007669"/>
    <property type="project" value="UniProtKB-UniRule"/>
</dbReference>
<feature type="domain" description="Mur ligase C-terminal" evidence="16">
    <location>
        <begin position="309"/>
        <end position="440"/>
    </location>
</feature>
<keyword evidence="10 14" id="KW-0573">Peptidoglycan synthesis</keyword>
<gene>
    <name evidence="14 18" type="primary">murC</name>
    <name evidence="18" type="ORF">DSM19430T_13550</name>
</gene>
<evidence type="ECO:0000313" key="19">
    <source>
        <dbReference type="Proteomes" id="UP000503820"/>
    </source>
</evidence>
<evidence type="ECO:0000256" key="2">
    <source>
        <dbReference type="ARBA" id="ARBA00004752"/>
    </source>
</evidence>
<dbReference type="HAMAP" id="MF_00046">
    <property type="entry name" value="MurC"/>
    <property type="match status" value="1"/>
</dbReference>
<accession>A0A7J0BU04</accession>
<dbReference type="PANTHER" id="PTHR43445:SF3">
    <property type="entry name" value="UDP-N-ACETYLMURAMATE--L-ALANINE LIGASE"/>
    <property type="match status" value="1"/>
</dbReference>
<dbReference type="InterPro" id="IPR000713">
    <property type="entry name" value="Mur_ligase_N"/>
</dbReference>
<feature type="domain" description="Mur ligase central" evidence="17">
    <location>
        <begin position="109"/>
        <end position="286"/>
    </location>
</feature>
<comment type="similarity">
    <text evidence="14">Belongs to the MurCDEF family.</text>
</comment>
<comment type="function">
    <text evidence="14">Cell wall formation.</text>
</comment>
<protein>
    <recommendedName>
        <fullName evidence="3 14">UDP-N-acetylmuramate--L-alanine ligase</fullName>
        <ecNumber evidence="3 14">6.3.2.8</ecNumber>
    </recommendedName>
    <alternativeName>
        <fullName evidence="14">UDP-N-acetylmuramoyl-L-alanine synthetase</fullName>
    </alternativeName>
</protein>
<evidence type="ECO:0000259" key="16">
    <source>
        <dbReference type="Pfam" id="PF02875"/>
    </source>
</evidence>
<dbReference type="Pfam" id="PF02875">
    <property type="entry name" value="Mur_ligase_C"/>
    <property type="match status" value="1"/>
</dbReference>
<keyword evidence="6 14" id="KW-0132">Cell division</keyword>
<dbReference type="GO" id="GO:0005524">
    <property type="term" value="F:ATP binding"/>
    <property type="evidence" value="ECO:0007669"/>
    <property type="project" value="UniProtKB-UniRule"/>
</dbReference>
<evidence type="ECO:0000256" key="8">
    <source>
        <dbReference type="ARBA" id="ARBA00022840"/>
    </source>
</evidence>
<feature type="binding site" evidence="14">
    <location>
        <begin position="111"/>
        <end position="117"/>
    </location>
    <ligand>
        <name>ATP</name>
        <dbReference type="ChEBI" id="CHEBI:30616"/>
    </ligand>
</feature>
<evidence type="ECO:0000256" key="6">
    <source>
        <dbReference type="ARBA" id="ARBA00022618"/>
    </source>
</evidence>
<dbReference type="InterPro" id="IPR050061">
    <property type="entry name" value="MurCDEF_pg_biosynth"/>
</dbReference>
<sequence>MIKIRRVHMVGIGGSGMSGIAEVLLNLGYEVAGSDLSDGPVVRRLKNLGAEIFIGHGSQNVTDAQVLVRSSAVKDDNPEVVAARAKSIPIIPRAEMLAELMRLRTGIAIAGTHGKTTTTSLTAAIFDAAQTDPTVIIGGRLNAYGANARLGEGKFLIAEADESDGSFLCLLPIMTVVTNVDRDHMDFYADQQEIDDSFTQFMNSVPFYGTNVVCGDDPGVRRLLPKVKRPVITYGFGKENDIRAEVIACAEVSHFRIIVRGKDIGEVRLSQPGRHNILNALGAVGVSLEAGIEPAACLEGLSGFTGVGRRFERKGERNGVLVVDDYGHHPAEVAATIATARQCYPSRRLVVAFQPHRFSRTQALFGEFCKSFEGVDKLLLTEIYPASEAPIPGVSGQSLAQGIRQVSNTDVLYCQDFAAVSQALPDVLQPGDLFITLGAGNIWTVGQKYLDGE</sequence>
<keyword evidence="19" id="KW-1185">Reference proteome</keyword>
<proteinExistence type="inferred from homology"/>
<dbReference type="RefSeq" id="WP_174409338.1">
    <property type="nucleotide sequence ID" value="NZ_BLVP01000007.1"/>
</dbReference>
<dbReference type="GO" id="GO:0051301">
    <property type="term" value="P:cell division"/>
    <property type="evidence" value="ECO:0007669"/>
    <property type="project" value="UniProtKB-KW"/>
</dbReference>
<dbReference type="Pfam" id="PF01225">
    <property type="entry name" value="Mur_ligase"/>
    <property type="match status" value="1"/>
</dbReference>
<keyword evidence="4 14" id="KW-0963">Cytoplasm</keyword>
<evidence type="ECO:0000256" key="9">
    <source>
        <dbReference type="ARBA" id="ARBA00022960"/>
    </source>
</evidence>
<dbReference type="Gene3D" id="3.40.50.720">
    <property type="entry name" value="NAD(P)-binding Rossmann-like Domain"/>
    <property type="match status" value="1"/>
</dbReference>
<dbReference type="GO" id="GO:0005737">
    <property type="term" value="C:cytoplasm"/>
    <property type="evidence" value="ECO:0007669"/>
    <property type="project" value="UniProtKB-SubCell"/>
</dbReference>
<dbReference type="InterPro" id="IPR013221">
    <property type="entry name" value="Mur_ligase_cen"/>
</dbReference>
<dbReference type="GO" id="GO:0008360">
    <property type="term" value="P:regulation of cell shape"/>
    <property type="evidence" value="ECO:0007669"/>
    <property type="project" value="UniProtKB-KW"/>
</dbReference>
<comment type="caution">
    <text evidence="18">The sequence shown here is derived from an EMBL/GenBank/DDBJ whole genome shotgun (WGS) entry which is preliminary data.</text>
</comment>
<evidence type="ECO:0000256" key="12">
    <source>
        <dbReference type="ARBA" id="ARBA00023316"/>
    </source>
</evidence>
<evidence type="ECO:0000259" key="15">
    <source>
        <dbReference type="Pfam" id="PF01225"/>
    </source>
</evidence>
<dbReference type="SUPFAM" id="SSF53623">
    <property type="entry name" value="MurD-like peptide ligases, catalytic domain"/>
    <property type="match status" value="1"/>
</dbReference>
<keyword evidence="7 14" id="KW-0547">Nucleotide-binding</keyword>
<organism evidence="18 19">
    <name type="scientific">Desulfovibrio psychrotolerans</name>
    <dbReference type="NCBI Taxonomy" id="415242"/>
    <lineage>
        <taxon>Bacteria</taxon>
        <taxon>Pseudomonadati</taxon>
        <taxon>Thermodesulfobacteriota</taxon>
        <taxon>Desulfovibrionia</taxon>
        <taxon>Desulfovibrionales</taxon>
        <taxon>Desulfovibrionaceae</taxon>
        <taxon>Desulfovibrio</taxon>
    </lineage>
</organism>
<evidence type="ECO:0000256" key="11">
    <source>
        <dbReference type="ARBA" id="ARBA00023306"/>
    </source>
</evidence>
<keyword evidence="11 14" id="KW-0131">Cell cycle</keyword>
<reference evidence="18 19" key="1">
    <citation type="submission" date="2020-05" db="EMBL/GenBank/DDBJ databases">
        <title>Draft genome sequence of Desulfovibrio psychrotolerans JS1T.</title>
        <authorList>
            <person name="Ueno A."/>
            <person name="Tamazawa S."/>
            <person name="Tamamura S."/>
            <person name="Murakami T."/>
            <person name="Kiyama T."/>
            <person name="Inomata H."/>
            <person name="Amano Y."/>
            <person name="Miyakawa K."/>
            <person name="Tamaki H."/>
            <person name="Naganuma T."/>
            <person name="Kaneko K."/>
        </authorList>
    </citation>
    <scope>NUCLEOTIDE SEQUENCE [LARGE SCALE GENOMIC DNA]</scope>
    <source>
        <strain evidence="18 19">JS1</strain>
    </source>
</reference>
<keyword evidence="12 14" id="KW-0961">Cell wall biogenesis/degradation</keyword>
<evidence type="ECO:0000256" key="7">
    <source>
        <dbReference type="ARBA" id="ARBA00022741"/>
    </source>
</evidence>
<evidence type="ECO:0000256" key="1">
    <source>
        <dbReference type="ARBA" id="ARBA00004496"/>
    </source>
</evidence>
<comment type="subcellular location">
    <subcellularLocation>
        <location evidence="1 14">Cytoplasm</location>
    </subcellularLocation>
</comment>
<dbReference type="NCBIfam" id="TIGR01082">
    <property type="entry name" value="murC"/>
    <property type="match status" value="1"/>
</dbReference>
<dbReference type="EMBL" id="BLVP01000007">
    <property type="protein sequence ID" value="GFM36671.1"/>
    <property type="molecule type" value="Genomic_DNA"/>
</dbReference>
<keyword evidence="8 14" id="KW-0067">ATP-binding</keyword>
<evidence type="ECO:0000313" key="18">
    <source>
        <dbReference type="EMBL" id="GFM36671.1"/>
    </source>
</evidence>